<proteinExistence type="predicted"/>
<evidence type="ECO:0000313" key="1">
    <source>
        <dbReference type="EMBL" id="MDO7843659.1"/>
    </source>
</evidence>
<evidence type="ECO:0008006" key="3">
    <source>
        <dbReference type="Google" id="ProtNLM"/>
    </source>
</evidence>
<gene>
    <name evidence="1" type="ORF">Q5H94_15095</name>
</gene>
<dbReference type="Proteomes" id="UP001176468">
    <property type="component" value="Unassembled WGS sequence"/>
</dbReference>
<dbReference type="SUPFAM" id="SSF53955">
    <property type="entry name" value="Lysozyme-like"/>
    <property type="match status" value="1"/>
</dbReference>
<dbReference type="PANTHER" id="PTHR34408:SF1">
    <property type="entry name" value="GLYCOSYL HYDROLASE FAMILY 19 DOMAIN-CONTAINING PROTEIN HI_1415"/>
    <property type="match status" value="1"/>
</dbReference>
<sequence length="244" mass="25988">MINAKRAQQRLVDRGFAIKADGDFGGKSFAALMTFVGGRTAVSPLRTDLGKAAAKYFVTAGLTTPLRIAHALAQQSVETRGFNTLVENLDYTVAGLRNTFGRNRISDDEVALLGRGPGEGSLSAERQETIANIVYGRAFGLANLGNSRDGDGWKYRGRGIKQTTGRANYAQVATVTGLDVVAKPQLLEDPDMGVRAGCIFWQAKGCNAVADQDDIRALTLRINGGTNGLTERTAALARAKAILL</sequence>
<dbReference type="InterPro" id="IPR052354">
    <property type="entry name" value="Cell_Wall_Dynamics_Protein"/>
</dbReference>
<protein>
    <recommendedName>
        <fullName evidence="3">Glycoside hydrolase family 19 protein</fullName>
    </recommendedName>
</protein>
<accession>A0ABT9A1G0</accession>
<organism evidence="1 2">
    <name type="scientific">Sphingomonas immobilis</name>
    <dbReference type="NCBI Taxonomy" id="3063997"/>
    <lineage>
        <taxon>Bacteria</taxon>
        <taxon>Pseudomonadati</taxon>
        <taxon>Pseudomonadota</taxon>
        <taxon>Alphaproteobacteria</taxon>
        <taxon>Sphingomonadales</taxon>
        <taxon>Sphingomonadaceae</taxon>
        <taxon>Sphingomonas</taxon>
    </lineage>
</organism>
<dbReference type="InterPro" id="IPR023346">
    <property type="entry name" value="Lysozyme-like_dom_sf"/>
</dbReference>
<dbReference type="RefSeq" id="WP_304562114.1">
    <property type="nucleotide sequence ID" value="NZ_JAUQSZ010000010.1"/>
</dbReference>
<dbReference type="EMBL" id="JAUQSZ010000010">
    <property type="protein sequence ID" value="MDO7843659.1"/>
    <property type="molecule type" value="Genomic_DNA"/>
</dbReference>
<keyword evidence="2" id="KW-1185">Reference proteome</keyword>
<name>A0ABT9A1G0_9SPHN</name>
<dbReference type="Gene3D" id="1.10.530.10">
    <property type="match status" value="1"/>
</dbReference>
<evidence type="ECO:0000313" key="2">
    <source>
        <dbReference type="Proteomes" id="UP001176468"/>
    </source>
</evidence>
<reference evidence="1" key="1">
    <citation type="submission" date="2023-07" db="EMBL/GenBank/DDBJ databases">
        <authorList>
            <person name="Kim M.K."/>
        </authorList>
    </citation>
    <scope>NUCLEOTIDE SEQUENCE</scope>
    <source>
        <strain evidence="1">CA1-15</strain>
    </source>
</reference>
<comment type="caution">
    <text evidence="1">The sequence shown here is derived from an EMBL/GenBank/DDBJ whole genome shotgun (WGS) entry which is preliminary data.</text>
</comment>
<dbReference type="PANTHER" id="PTHR34408">
    <property type="entry name" value="FAMILY PROTEIN, PUTATIVE-RELATED"/>
    <property type="match status" value="1"/>
</dbReference>